<feature type="domain" description="N-acetyltransferase" evidence="1">
    <location>
        <begin position="35"/>
        <end position="191"/>
    </location>
</feature>
<dbReference type="SUPFAM" id="SSF55729">
    <property type="entry name" value="Acyl-CoA N-acyltransferases (Nat)"/>
    <property type="match status" value="1"/>
</dbReference>
<accession>A0A024SAT2</accession>
<dbReference type="AlphaFoldDB" id="A0A024SAT2"/>
<dbReference type="PANTHER" id="PTHR43792">
    <property type="entry name" value="GNAT FAMILY, PUTATIVE (AFU_ORTHOLOGUE AFUA_3G00765)-RELATED-RELATED"/>
    <property type="match status" value="1"/>
</dbReference>
<evidence type="ECO:0000313" key="3">
    <source>
        <dbReference type="Proteomes" id="UP000024376"/>
    </source>
</evidence>
<dbReference type="OrthoDB" id="630895at2759"/>
<dbReference type="InterPro" id="IPR000182">
    <property type="entry name" value="GNAT_dom"/>
</dbReference>
<dbReference type="Gene3D" id="3.40.630.30">
    <property type="match status" value="1"/>
</dbReference>
<sequence length="198" mass="22212">MTHETLQFAPILQTERLILTLIDFTKQSDEQTFITMLKTMASDLLNITDQEATANAQSSLAFYRSHGRIQPAILRGRRIAADQPAIWLVRLAAPHGDCIGVVYVVQRSPMPDQSWILLPEHRGRGYATEAAGEVLRYFRDDLGVRDMMAVVHPDSPKSPRVAGRLGYVPVEGGIMYEDGVTRLLLMDMYRERVNEAAA</sequence>
<gene>
    <name evidence="2" type="ORF">M419DRAFT_129502</name>
</gene>
<dbReference type="InterPro" id="IPR051531">
    <property type="entry name" value="N-acetyltransferase"/>
</dbReference>
<evidence type="ECO:0000313" key="2">
    <source>
        <dbReference type="EMBL" id="ETS02440.1"/>
    </source>
</evidence>
<dbReference type="PANTHER" id="PTHR43792:SF16">
    <property type="entry name" value="N-ACETYLTRANSFERASE DOMAIN-CONTAINING PROTEIN"/>
    <property type="match status" value="1"/>
</dbReference>
<evidence type="ECO:0000259" key="1">
    <source>
        <dbReference type="PROSITE" id="PS51186"/>
    </source>
</evidence>
<dbReference type="EMBL" id="KI911145">
    <property type="protein sequence ID" value="ETS02440.1"/>
    <property type="molecule type" value="Genomic_DNA"/>
</dbReference>
<dbReference type="InterPro" id="IPR016181">
    <property type="entry name" value="Acyl_CoA_acyltransferase"/>
</dbReference>
<protein>
    <recommendedName>
        <fullName evidence="1">N-acetyltransferase domain-containing protein</fullName>
    </recommendedName>
</protein>
<name>A0A024SAT2_HYPJR</name>
<dbReference type="KEGG" id="trr:M419DRAFT_129502"/>
<reference evidence="3" key="1">
    <citation type="journal article" date="2013" name="Ind. Biotechnol.">
        <title>Comparative genomics analysis of Trichoderma reesei strains.</title>
        <authorList>
            <person name="Koike H."/>
            <person name="Aerts A."/>
            <person name="LaButti K."/>
            <person name="Grigoriev I.V."/>
            <person name="Baker S.E."/>
        </authorList>
    </citation>
    <scope>NUCLEOTIDE SEQUENCE [LARGE SCALE GENOMIC DNA]</scope>
    <source>
        <strain evidence="3">ATCC 56765 / BCRC 32924 / NRRL 11460 / Rut C-30</strain>
    </source>
</reference>
<dbReference type="CDD" id="cd04301">
    <property type="entry name" value="NAT_SF"/>
    <property type="match status" value="1"/>
</dbReference>
<dbReference type="Pfam" id="PF13302">
    <property type="entry name" value="Acetyltransf_3"/>
    <property type="match status" value="1"/>
</dbReference>
<dbReference type="GO" id="GO:0016747">
    <property type="term" value="F:acyltransferase activity, transferring groups other than amino-acyl groups"/>
    <property type="evidence" value="ECO:0007669"/>
    <property type="project" value="InterPro"/>
</dbReference>
<organism evidence="2 3">
    <name type="scientific">Hypocrea jecorina (strain ATCC 56765 / BCRC 32924 / NRRL 11460 / Rut C-30)</name>
    <name type="common">Trichoderma reesei</name>
    <dbReference type="NCBI Taxonomy" id="1344414"/>
    <lineage>
        <taxon>Eukaryota</taxon>
        <taxon>Fungi</taxon>
        <taxon>Dikarya</taxon>
        <taxon>Ascomycota</taxon>
        <taxon>Pezizomycotina</taxon>
        <taxon>Sordariomycetes</taxon>
        <taxon>Hypocreomycetidae</taxon>
        <taxon>Hypocreales</taxon>
        <taxon>Hypocreaceae</taxon>
        <taxon>Trichoderma</taxon>
    </lineage>
</organism>
<dbReference type="PROSITE" id="PS51186">
    <property type="entry name" value="GNAT"/>
    <property type="match status" value="1"/>
</dbReference>
<dbReference type="HOGENOM" id="CLU_115033_0_0_1"/>
<dbReference type="Proteomes" id="UP000024376">
    <property type="component" value="Unassembled WGS sequence"/>
</dbReference>
<proteinExistence type="predicted"/>